<dbReference type="InterPro" id="IPR055338">
    <property type="entry name" value="YqfX-like"/>
</dbReference>
<keyword evidence="2" id="KW-1133">Transmembrane helix</keyword>
<accession>A0A0F7FBR6</accession>
<dbReference type="HOGENOM" id="CLU_129144_0_0_9"/>
<dbReference type="PANTHER" id="PTHR40040:SF1">
    <property type="entry name" value="MEMBRANE PROTEIN"/>
    <property type="match status" value="1"/>
</dbReference>
<gene>
    <name evidence="3" type="ORF">VK70_15035</name>
</gene>
<feature type="compositionally biased region" description="Basic and acidic residues" evidence="1">
    <location>
        <begin position="50"/>
        <end position="66"/>
    </location>
</feature>
<feature type="transmembrane region" description="Helical" evidence="2">
    <location>
        <begin position="72"/>
        <end position="101"/>
    </location>
</feature>
<dbReference type="PANTHER" id="PTHR40040">
    <property type="entry name" value="SMALL HYDROPHOBIC PROTEIN-RELATED"/>
    <property type="match status" value="1"/>
</dbReference>
<reference evidence="3 4" key="2">
    <citation type="journal article" date="2016" name="Genome Announc.">
        <title>Genome Sequence of a Gram-Positive Diazotroph, Paenibacillus durus Type Strain ATCC 35681.</title>
        <authorList>
            <person name="Halim M.A."/>
            <person name="Rahman A.Y."/>
            <person name="Sim K.S."/>
            <person name="Yam H.C."/>
            <person name="Rahim A.A."/>
            <person name="Ghazali A.H."/>
            <person name="Najimudin N."/>
        </authorList>
    </citation>
    <scope>NUCLEOTIDE SEQUENCE [LARGE SCALE GENOMIC DNA]</scope>
    <source>
        <strain evidence="3 4">ATCC 35681</strain>
    </source>
</reference>
<evidence type="ECO:0000313" key="3">
    <source>
        <dbReference type="EMBL" id="AKG35722.1"/>
    </source>
</evidence>
<dbReference type="Proteomes" id="UP000034189">
    <property type="component" value="Chromosome"/>
</dbReference>
<reference evidence="3 4" key="1">
    <citation type="submission" date="2015-03" db="EMBL/GenBank/DDBJ databases">
        <authorList>
            <person name="Abdul Halim M."/>
        </authorList>
    </citation>
    <scope>NUCLEOTIDE SEQUENCE [LARGE SCALE GENOMIC DNA]</scope>
    <source>
        <strain evidence="3 4">ATCC 35681</strain>
    </source>
</reference>
<evidence type="ECO:0000256" key="1">
    <source>
        <dbReference type="SAM" id="MobiDB-lite"/>
    </source>
</evidence>
<dbReference type="AlphaFoldDB" id="A0A0F7FBR6"/>
<feature type="compositionally biased region" description="Basic and acidic residues" evidence="1">
    <location>
        <begin position="23"/>
        <end position="38"/>
    </location>
</feature>
<evidence type="ECO:0000313" key="4">
    <source>
        <dbReference type="Proteomes" id="UP000034189"/>
    </source>
</evidence>
<feature type="region of interest" description="Disordered" evidence="1">
    <location>
        <begin position="1"/>
        <end position="66"/>
    </location>
</feature>
<name>A0A0F7FBR6_PAEDU</name>
<dbReference type="EMBL" id="CP011114">
    <property type="protein sequence ID" value="AKG35722.1"/>
    <property type="molecule type" value="Genomic_DNA"/>
</dbReference>
<dbReference type="RefSeq" id="WP_025695792.1">
    <property type="nucleotide sequence ID" value="NZ_ASQQ01000371.1"/>
</dbReference>
<dbReference type="PATRIC" id="fig|1333534.5.peg.3314"/>
<proteinExistence type="predicted"/>
<dbReference type="OrthoDB" id="1754157at2"/>
<sequence length="131" mass="14268">MDSGHKDSGLNGSKRKKIKLRPRRVDYPRKSPEHREEYASEISPLPVRSDSPDGSKERTADREGDADKTAGYAGLVLGIASLFIWPVILGPSAAVLGYYAYNKGRKTAGGWAIGLGIVATLSYFVMIPFAR</sequence>
<protein>
    <recommendedName>
        <fullName evidence="5">DUF4190 domain-containing protein</fullName>
    </recommendedName>
</protein>
<keyword evidence="2" id="KW-0472">Membrane</keyword>
<keyword evidence="2" id="KW-0812">Transmembrane</keyword>
<organism evidence="3 4">
    <name type="scientific">Paenibacillus durus ATCC 35681</name>
    <dbReference type="NCBI Taxonomy" id="1333534"/>
    <lineage>
        <taxon>Bacteria</taxon>
        <taxon>Bacillati</taxon>
        <taxon>Bacillota</taxon>
        <taxon>Bacilli</taxon>
        <taxon>Bacillales</taxon>
        <taxon>Paenibacillaceae</taxon>
        <taxon>Paenibacillus</taxon>
    </lineage>
</organism>
<feature type="compositionally biased region" description="Basic residues" evidence="1">
    <location>
        <begin position="13"/>
        <end position="22"/>
    </location>
</feature>
<evidence type="ECO:0008006" key="5">
    <source>
        <dbReference type="Google" id="ProtNLM"/>
    </source>
</evidence>
<evidence type="ECO:0000256" key="2">
    <source>
        <dbReference type="SAM" id="Phobius"/>
    </source>
</evidence>
<feature type="transmembrane region" description="Helical" evidence="2">
    <location>
        <begin position="108"/>
        <end position="130"/>
    </location>
</feature>